<organism evidence="2 3">
    <name type="scientific">Sulfobacillus thermotolerans</name>
    <dbReference type="NCBI Taxonomy" id="338644"/>
    <lineage>
        <taxon>Bacteria</taxon>
        <taxon>Bacillati</taxon>
        <taxon>Bacillota</taxon>
        <taxon>Clostridia</taxon>
        <taxon>Eubacteriales</taxon>
        <taxon>Clostridiales Family XVII. Incertae Sedis</taxon>
        <taxon>Sulfobacillus</taxon>
    </lineage>
</organism>
<dbReference type="PROSITE" id="PS51704">
    <property type="entry name" value="GP_PDE"/>
    <property type="match status" value="1"/>
</dbReference>
<feature type="domain" description="GP-PDE" evidence="1">
    <location>
        <begin position="10"/>
        <end position="234"/>
    </location>
</feature>
<evidence type="ECO:0000313" key="2">
    <source>
        <dbReference type="EMBL" id="AUW94823.1"/>
    </source>
</evidence>
<keyword evidence="3" id="KW-1185">Reference proteome</keyword>
<evidence type="ECO:0000259" key="1">
    <source>
        <dbReference type="PROSITE" id="PS51704"/>
    </source>
</evidence>
<dbReference type="InterPro" id="IPR030395">
    <property type="entry name" value="GP_PDE_dom"/>
</dbReference>
<dbReference type="EMBL" id="CP019454">
    <property type="protein sequence ID" value="AUW94823.1"/>
    <property type="molecule type" value="Genomic_DNA"/>
</dbReference>
<dbReference type="Proteomes" id="UP000325292">
    <property type="component" value="Chromosome"/>
</dbReference>
<evidence type="ECO:0000313" key="3">
    <source>
        <dbReference type="Proteomes" id="UP000325292"/>
    </source>
</evidence>
<dbReference type="PANTHER" id="PTHR46211">
    <property type="entry name" value="GLYCEROPHOSPHORYL DIESTER PHOSPHODIESTERASE"/>
    <property type="match status" value="1"/>
</dbReference>
<name>A0ABM6RTQ2_9FIRM</name>
<dbReference type="Pfam" id="PF03009">
    <property type="entry name" value="GDPD"/>
    <property type="match status" value="1"/>
</dbReference>
<dbReference type="PANTHER" id="PTHR46211:SF1">
    <property type="entry name" value="GLYCEROPHOSPHODIESTER PHOSPHODIESTERASE, CYTOPLASMIC"/>
    <property type="match status" value="1"/>
</dbReference>
<accession>A0ABM6RTQ2</accession>
<proteinExistence type="predicted"/>
<sequence>MFQYPSSSRPFVWAHRGSHTRFPENSLAAFRQAILEQADGIECDLHLSRDHEVVIIHDATLTRTTNAQGRVNERRWEELQDVELKGPGHEHLCRLEDLLGLKSPIALNLELKDRSLTLVDAVLDKIHRFGASHRVLLSSFHHASLRYAFEKDPEVARAALYCGQLLDPVAVARTIPCNILHMDWESTHSEDLGTLKTCHIQTGVYGLCDSQDYEHAKRDGVNAVFLDNPLWALP</sequence>
<reference evidence="2 3" key="1">
    <citation type="journal article" date="2019" name="Sci. Rep.">
        <title>Sulfobacillus thermotolerans: new insights into resistance and metabolic capacities of acidophilic chemolithotrophs.</title>
        <authorList>
            <person name="Panyushkina A.E."/>
            <person name="Babenko V.V."/>
            <person name="Nikitina A.S."/>
            <person name="Selezneva O.V."/>
            <person name="Tsaplina I.A."/>
            <person name="Letarova M.A."/>
            <person name="Kostryukova E.S."/>
            <person name="Letarov A.V."/>
        </authorList>
    </citation>
    <scope>NUCLEOTIDE SEQUENCE [LARGE SCALE GENOMIC DNA]</scope>
    <source>
        <strain evidence="2 3">Kr1</strain>
    </source>
</reference>
<dbReference type="Gene3D" id="3.20.20.190">
    <property type="entry name" value="Phosphatidylinositol (PI) phosphodiesterase"/>
    <property type="match status" value="1"/>
</dbReference>
<dbReference type="InterPro" id="IPR017946">
    <property type="entry name" value="PLC-like_Pdiesterase_TIM-brl"/>
</dbReference>
<dbReference type="SUPFAM" id="SSF51695">
    <property type="entry name" value="PLC-like phosphodiesterases"/>
    <property type="match status" value="1"/>
</dbReference>
<gene>
    <name evidence="2" type="ORF">BXT84_13410</name>
</gene>
<protein>
    <recommendedName>
        <fullName evidence="1">GP-PDE domain-containing protein</fullName>
    </recommendedName>
</protein>